<dbReference type="EMBL" id="JBHSPB010000005">
    <property type="protein sequence ID" value="MFC5720656.1"/>
    <property type="molecule type" value="Genomic_DNA"/>
</dbReference>
<evidence type="ECO:0000256" key="1">
    <source>
        <dbReference type="SAM" id="MobiDB-lite"/>
    </source>
</evidence>
<feature type="transmembrane region" description="Helical" evidence="2">
    <location>
        <begin position="69"/>
        <end position="91"/>
    </location>
</feature>
<protein>
    <submittedName>
        <fullName evidence="4">DUF6545 domain-containing protein</fullName>
    </submittedName>
</protein>
<evidence type="ECO:0000256" key="2">
    <source>
        <dbReference type="SAM" id="Phobius"/>
    </source>
</evidence>
<feature type="region of interest" description="Disordered" evidence="1">
    <location>
        <begin position="423"/>
        <end position="444"/>
    </location>
</feature>
<feature type="transmembrane region" description="Helical" evidence="2">
    <location>
        <begin position="199"/>
        <end position="222"/>
    </location>
</feature>
<organism evidence="4 5">
    <name type="scientific">Streptomyces gamaensis</name>
    <dbReference type="NCBI Taxonomy" id="1763542"/>
    <lineage>
        <taxon>Bacteria</taxon>
        <taxon>Bacillati</taxon>
        <taxon>Actinomycetota</taxon>
        <taxon>Actinomycetes</taxon>
        <taxon>Kitasatosporales</taxon>
        <taxon>Streptomycetaceae</taxon>
        <taxon>Streptomyces</taxon>
    </lineage>
</organism>
<keyword evidence="2" id="KW-1133">Transmembrane helix</keyword>
<accession>A0ABW0YVW5</accession>
<dbReference type="Pfam" id="PF20182">
    <property type="entry name" value="DUF6545"/>
    <property type="match status" value="1"/>
</dbReference>
<sequence>MFDILYLGCAAVASCVLAYKLLGLREAPSATLTAVCLCTGFPTLAFACAAPTVYELIGRVSGIPDLATLFVYGLITCFSGSARALALLWTPRPAPSDDSAGPAHRPRLLRRVAVFAAVLALMAGLFTYAATRGTFDTGPHPLDFDTTYAPVPALTVFLLVYQAGFAHALLGISRACGRHAKDLAHRAPGLTGLRTGVRLIAHGCQVALGYCLCKCLAIGAAATARPGWDALSTVVGPLFASAGAMLIASGFVYPALRAWAARRRDFLALRPLWLAAARADRHLLLDPLPAPARHRLAVRDLKWRTGRCITEIRDAQLTMRVWEDPAIGTAARRLARKQGLSAPDVAAAADAAALLGALRARDTALDRITRAAVAEHLAPAAVGDAVRTALAHGLGLPPAPRTPPPPGHRGELDHLIRVSRALDSAPVTEALHRTEPSRNDNHEH</sequence>
<feature type="transmembrane region" description="Helical" evidence="2">
    <location>
        <begin position="112"/>
        <end position="131"/>
    </location>
</feature>
<feature type="domain" description="DUF6545" evidence="3">
    <location>
        <begin position="258"/>
        <end position="423"/>
    </location>
</feature>
<comment type="caution">
    <text evidence="4">The sequence shown here is derived from an EMBL/GenBank/DDBJ whole genome shotgun (WGS) entry which is preliminary data.</text>
</comment>
<feature type="transmembrane region" description="Helical" evidence="2">
    <location>
        <begin position="151"/>
        <end position="172"/>
    </location>
</feature>
<feature type="transmembrane region" description="Helical" evidence="2">
    <location>
        <begin position="234"/>
        <end position="256"/>
    </location>
</feature>
<dbReference type="RefSeq" id="WP_390315813.1">
    <property type="nucleotide sequence ID" value="NZ_JBHSPB010000005.1"/>
</dbReference>
<keyword evidence="2" id="KW-0812">Transmembrane</keyword>
<dbReference type="Proteomes" id="UP001596083">
    <property type="component" value="Unassembled WGS sequence"/>
</dbReference>
<evidence type="ECO:0000313" key="4">
    <source>
        <dbReference type="EMBL" id="MFC5720656.1"/>
    </source>
</evidence>
<evidence type="ECO:0000259" key="3">
    <source>
        <dbReference type="Pfam" id="PF20182"/>
    </source>
</evidence>
<feature type="compositionally biased region" description="Basic and acidic residues" evidence="1">
    <location>
        <begin position="430"/>
        <end position="444"/>
    </location>
</feature>
<reference evidence="5" key="1">
    <citation type="journal article" date="2019" name="Int. J. Syst. Evol. Microbiol.">
        <title>The Global Catalogue of Microorganisms (GCM) 10K type strain sequencing project: providing services to taxonomists for standard genome sequencing and annotation.</title>
        <authorList>
            <consortium name="The Broad Institute Genomics Platform"/>
            <consortium name="The Broad Institute Genome Sequencing Center for Infectious Disease"/>
            <person name="Wu L."/>
            <person name="Ma J."/>
        </authorList>
    </citation>
    <scope>NUCLEOTIDE SEQUENCE [LARGE SCALE GENOMIC DNA]</scope>
    <source>
        <strain evidence="5">CGMCC 4.7304</strain>
    </source>
</reference>
<evidence type="ECO:0000313" key="5">
    <source>
        <dbReference type="Proteomes" id="UP001596083"/>
    </source>
</evidence>
<proteinExistence type="predicted"/>
<keyword evidence="2" id="KW-0472">Membrane</keyword>
<name>A0ABW0YVW5_9ACTN</name>
<gene>
    <name evidence="4" type="ORF">ACFP1Z_10825</name>
</gene>
<keyword evidence="5" id="KW-1185">Reference proteome</keyword>
<dbReference type="InterPro" id="IPR046675">
    <property type="entry name" value="DUF6545"/>
</dbReference>